<dbReference type="GO" id="GO:0006388">
    <property type="term" value="P:tRNA splicing, via endonucleolytic cleavage and ligation"/>
    <property type="evidence" value="ECO:0007669"/>
    <property type="project" value="TreeGrafter"/>
</dbReference>
<dbReference type="InterPro" id="IPR032324">
    <property type="entry name" value="Clp1_N"/>
</dbReference>
<keyword evidence="4 6" id="KW-0067">ATP-binding</keyword>
<dbReference type="Gene3D" id="2.40.30.330">
    <property type="entry name" value="Pre-mRNA cleavage complex subunit Clp1, C-terminal domain"/>
    <property type="match status" value="1"/>
</dbReference>
<reference evidence="10 11" key="1">
    <citation type="submission" date="2015-04" db="EMBL/GenBank/DDBJ databases">
        <authorList>
            <person name="Syromyatnikov M.Y."/>
            <person name="Popov V.N."/>
        </authorList>
    </citation>
    <scope>NUCLEOTIDE SEQUENCE [LARGE SCALE GENOMIC DNA]</scope>
</reference>
<evidence type="ECO:0000313" key="11">
    <source>
        <dbReference type="Proteomes" id="UP000183832"/>
    </source>
</evidence>
<feature type="binding site" evidence="6">
    <location>
        <begin position="121"/>
        <end position="126"/>
    </location>
    <ligand>
        <name>ATP</name>
        <dbReference type="ChEBI" id="CHEBI:30616"/>
    </ligand>
</feature>
<comment type="function">
    <text evidence="6">Required for endonucleolytic cleavage during polyadenylation-dependent pre-mRNA 3'-end formation.</text>
</comment>
<evidence type="ECO:0000256" key="6">
    <source>
        <dbReference type="HAMAP-Rule" id="MF_03035"/>
    </source>
</evidence>
<dbReference type="OrthoDB" id="258143at2759"/>
<evidence type="ECO:0000313" key="10">
    <source>
        <dbReference type="EMBL" id="CRK97542.1"/>
    </source>
</evidence>
<evidence type="ECO:0000259" key="8">
    <source>
        <dbReference type="Pfam" id="PF16573"/>
    </source>
</evidence>
<dbReference type="GO" id="GO:0007420">
    <property type="term" value="P:brain development"/>
    <property type="evidence" value="ECO:0007669"/>
    <property type="project" value="UniProtKB-ARBA"/>
</dbReference>
<evidence type="ECO:0000256" key="1">
    <source>
        <dbReference type="ARBA" id="ARBA00004123"/>
    </source>
</evidence>
<dbReference type="Gene3D" id="2.60.120.1030">
    <property type="entry name" value="Clp1, DNA binding domain"/>
    <property type="match status" value="1"/>
</dbReference>
<dbReference type="PANTHER" id="PTHR12755:SF6">
    <property type="entry name" value="POLYRIBONUCLEOTIDE 5'-HYDROXYL-KINASE CLP1"/>
    <property type="match status" value="1"/>
</dbReference>
<keyword evidence="3 6" id="KW-0547">Nucleotide-binding</keyword>
<dbReference type="HAMAP" id="MF_03035">
    <property type="entry name" value="Clp1"/>
    <property type="match status" value="1"/>
</dbReference>
<keyword evidence="5 6" id="KW-0539">Nucleus</keyword>
<dbReference type="SUPFAM" id="SSF52540">
    <property type="entry name" value="P-loop containing nucleoside triphosphate hydrolases"/>
    <property type="match status" value="1"/>
</dbReference>
<feature type="domain" description="Clp1 N-terminal" evidence="8">
    <location>
        <begin position="13"/>
        <end position="104"/>
    </location>
</feature>
<dbReference type="Proteomes" id="UP000183832">
    <property type="component" value="Unassembled WGS sequence"/>
</dbReference>
<dbReference type="Pfam" id="PF16575">
    <property type="entry name" value="CLP1_P"/>
    <property type="match status" value="1"/>
</dbReference>
<dbReference type="InterPro" id="IPR010655">
    <property type="entry name" value="Clp1_C"/>
</dbReference>
<dbReference type="PANTHER" id="PTHR12755">
    <property type="entry name" value="CLEAVAGE/POLYADENYLATION FACTOR IA SUBUNIT CLP1P"/>
    <property type="match status" value="1"/>
</dbReference>
<feature type="binding site" evidence="6">
    <location>
        <position position="59"/>
    </location>
    <ligand>
        <name>ATP</name>
        <dbReference type="ChEBI" id="CHEBI:30616"/>
    </ligand>
</feature>
<keyword evidence="2 6" id="KW-0507">mRNA processing</keyword>
<protein>
    <recommendedName>
        <fullName evidence="6">Protein CLP1 homolog</fullName>
    </recommendedName>
</protein>
<keyword evidence="11" id="KW-1185">Reference proteome</keyword>
<evidence type="ECO:0000256" key="5">
    <source>
        <dbReference type="ARBA" id="ARBA00023242"/>
    </source>
</evidence>
<dbReference type="InterPro" id="IPR027417">
    <property type="entry name" value="P-loop_NTPase"/>
</dbReference>
<evidence type="ECO:0000256" key="2">
    <source>
        <dbReference type="ARBA" id="ARBA00022664"/>
    </source>
</evidence>
<dbReference type="Pfam" id="PF06807">
    <property type="entry name" value="Clp1"/>
    <property type="match status" value="1"/>
</dbReference>
<evidence type="ECO:0000259" key="7">
    <source>
        <dbReference type="Pfam" id="PF06807"/>
    </source>
</evidence>
<comment type="subcellular location">
    <subcellularLocation>
        <location evidence="1 6">Nucleus</location>
    </subcellularLocation>
</comment>
<dbReference type="EMBL" id="CVRI01000047">
    <property type="protein sequence ID" value="CRK97542.1"/>
    <property type="molecule type" value="Genomic_DNA"/>
</dbReference>
<dbReference type="GO" id="GO:0051731">
    <property type="term" value="F:polynucleotide 5'-hydroxyl-kinase activity"/>
    <property type="evidence" value="ECO:0007669"/>
    <property type="project" value="InterPro"/>
</dbReference>
<dbReference type="GO" id="GO:0031124">
    <property type="term" value="P:mRNA 3'-end processing"/>
    <property type="evidence" value="ECO:0007669"/>
    <property type="project" value="UniProtKB-UniRule"/>
</dbReference>
<dbReference type="STRING" id="568069.A0A1J1IEW5"/>
<feature type="binding site" evidence="6">
    <location>
        <position position="19"/>
    </location>
    <ligand>
        <name>ATP</name>
        <dbReference type="ChEBI" id="CHEBI:30616"/>
    </ligand>
</feature>
<dbReference type="FunFam" id="3.40.50.300:FF:000454">
    <property type="entry name" value="Protein CLP1 homolog"/>
    <property type="match status" value="1"/>
</dbReference>
<evidence type="ECO:0000259" key="9">
    <source>
        <dbReference type="Pfam" id="PF16575"/>
    </source>
</evidence>
<dbReference type="InterPro" id="IPR038239">
    <property type="entry name" value="Clp1_N_sf"/>
</dbReference>
<dbReference type="CDD" id="cd01983">
    <property type="entry name" value="SIMIBI"/>
    <property type="match status" value="1"/>
</dbReference>
<dbReference type="InterPro" id="IPR045116">
    <property type="entry name" value="Clp1/Grc3"/>
</dbReference>
<sequence>MTDSTKESTKEFTLERDCELRFEIESKTQIIVELKSGFAELYGTELVKAKKYTFIQGAKVAIFSYQGCVLVIKGTPDVCYIARETPMIQYLNTHSAIEQMREKADERGTTGPVTLVVGPTDVGKSTLCRILLNYAVRLGHRPIYADIDVGQGSISIPGTICSLLIERPAHIEEGFSQLAPLVIHFGHKAPDFNNELYKICVSTLADITMERLKEDKRTQSSGVIINTCGWVKGQGYQHLLHATKAFKAGIILVLDQERLYNELLRDVDSSVKVVFLPKSGGVVERSQQARAESRDFRIREYFYGSRSPLYPHSIDIKWADMKVYKIGAPSLPDSCMPLGMKAADNMTKPWPIQPGPQLLHHILALSFAENVEQDVLKKNIWGFVCVTNVDVERQTITVLSPQPRPLPNTVMLLSELQFIDSH</sequence>
<feature type="domain" description="Clp1 P-loop" evidence="9">
    <location>
        <begin position="118"/>
        <end position="304"/>
    </location>
</feature>
<dbReference type="InterPro" id="IPR028606">
    <property type="entry name" value="Clp1"/>
</dbReference>
<dbReference type="AlphaFoldDB" id="A0A1J1IEW5"/>
<dbReference type="InterPro" id="IPR038238">
    <property type="entry name" value="Clp1_C_sf"/>
</dbReference>
<proteinExistence type="inferred from homology"/>
<dbReference type="GO" id="GO:0005524">
    <property type="term" value="F:ATP binding"/>
    <property type="evidence" value="ECO:0007669"/>
    <property type="project" value="UniProtKB-UniRule"/>
</dbReference>
<gene>
    <name evidence="10" type="primary">putative Protein CLP1 homolog</name>
    <name evidence="10" type="ORF">CLUMA_CG010930</name>
</gene>
<feature type="domain" description="Clp1 C-terminal" evidence="7">
    <location>
        <begin position="309"/>
        <end position="420"/>
    </location>
</feature>
<dbReference type="FunFam" id="2.60.120.1030:FF:000001">
    <property type="entry name" value="Protein CLP1 homolog 5"/>
    <property type="match status" value="1"/>
</dbReference>
<dbReference type="FunFam" id="2.40.30.330:FF:000001">
    <property type="entry name" value="Protein CLP1 homolog"/>
    <property type="match status" value="1"/>
</dbReference>
<evidence type="ECO:0000256" key="4">
    <source>
        <dbReference type="ARBA" id="ARBA00022840"/>
    </source>
</evidence>
<dbReference type="Pfam" id="PF16573">
    <property type="entry name" value="CLP1_N"/>
    <property type="match status" value="1"/>
</dbReference>
<dbReference type="Gene3D" id="3.40.50.300">
    <property type="entry name" value="P-loop containing nucleotide triphosphate hydrolases"/>
    <property type="match status" value="1"/>
</dbReference>
<evidence type="ECO:0000256" key="3">
    <source>
        <dbReference type="ARBA" id="ARBA00022741"/>
    </source>
</evidence>
<organism evidence="10 11">
    <name type="scientific">Clunio marinus</name>
    <dbReference type="NCBI Taxonomy" id="568069"/>
    <lineage>
        <taxon>Eukaryota</taxon>
        <taxon>Metazoa</taxon>
        <taxon>Ecdysozoa</taxon>
        <taxon>Arthropoda</taxon>
        <taxon>Hexapoda</taxon>
        <taxon>Insecta</taxon>
        <taxon>Pterygota</taxon>
        <taxon>Neoptera</taxon>
        <taxon>Endopterygota</taxon>
        <taxon>Diptera</taxon>
        <taxon>Nematocera</taxon>
        <taxon>Chironomoidea</taxon>
        <taxon>Chironomidae</taxon>
        <taxon>Clunio</taxon>
    </lineage>
</organism>
<dbReference type="GO" id="GO:0005849">
    <property type="term" value="C:mRNA cleavage factor complex"/>
    <property type="evidence" value="ECO:0007669"/>
    <property type="project" value="InterPro"/>
</dbReference>
<name>A0A1J1IEW5_9DIPT</name>
<comment type="similarity">
    <text evidence="6">Belongs to the Clp1 family. Clp1 subfamily.</text>
</comment>
<dbReference type="InterPro" id="IPR032319">
    <property type="entry name" value="CLP1_P"/>
</dbReference>
<accession>A0A1J1IEW5</accession>